<dbReference type="Pfam" id="PF00150">
    <property type="entry name" value="Cellulase"/>
    <property type="match status" value="1"/>
</dbReference>
<accession>A0A1F5N298</accession>
<dbReference type="STRING" id="1797794.A3H40_01630"/>
<feature type="region of interest" description="Disordered" evidence="4">
    <location>
        <begin position="1"/>
        <end position="20"/>
    </location>
</feature>
<dbReference type="SUPFAM" id="SSF51445">
    <property type="entry name" value="(Trans)glycosidases"/>
    <property type="match status" value="1"/>
</dbReference>
<dbReference type="Gene3D" id="3.20.20.80">
    <property type="entry name" value="Glycosidases"/>
    <property type="match status" value="1"/>
</dbReference>
<reference evidence="6 7" key="1">
    <citation type="journal article" date="2016" name="Nat. Commun.">
        <title>Thousands of microbial genomes shed light on interconnected biogeochemical processes in an aquifer system.</title>
        <authorList>
            <person name="Anantharaman K."/>
            <person name="Brown C.T."/>
            <person name="Hug L.A."/>
            <person name="Sharon I."/>
            <person name="Castelle C.J."/>
            <person name="Probst A.J."/>
            <person name="Thomas B.C."/>
            <person name="Singh A."/>
            <person name="Wilkins M.J."/>
            <person name="Karaoz U."/>
            <person name="Brodie E.L."/>
            <person name="Williams K.H."/>
            <person name="Hubbard S.S."/>
            <person name="Banfield J.F."/>
        </authorList>
    </citation>
    <scope>NUCLEOTIDE SEQUENCE [LARGE SCALE GENOMIC DNA]</scope>
</reference>
<feature type="domain" description="Glycoside hydrolase family 5" evidence="5">
    <location>
        <begin position="353"/>
        <end position="572"/>
    </location>
</feature>
<protein>
    <recommendedName>
        <fullName evidence="5">Glycoside hydrolase family 5 domain-containing protein</fullName>
    </recommendedName>
</protein>
<comment type="similarity">
    <text evidence="3">Belongs to the glycosyl hydrolase 5 (cellulase A) family.</text>
</comment>
<evidence type="ECO:0000256" key="1">
    <source>
        <dbReference type="ARBA" id="ARBA00022801"/>
    </source>
</evidence>
<sequence>MPETELAIPTPPTEKANPPPLINPGYLKGLNRQDIVELSYRVADVLYARNLGSSNIQTDEQHKADSRYLQSVARTKNGRMNLRGHLPVSIADPDDLWITVHVLYPKEQAEAIYGIIRRAQLIALAQETNQTVRIPEGIKAGKIHQKLIKNPDNEVLKYVNNQQLLYGEGACFRLLSWQLPPYQAEKAAAHSKSRRQFLKAAATVGVTAATAGLIATVTKVGLPAETPPKPKDKMVPAKPTVEPAKKSGPAIIVERGPESIKTPEKYPSLVGRLIVPRPDFFVPGTDRRIEFAEIPKELGIKGYGSNYRFAVNIHGQDAEIPIGQIDVVTGEPIAEGAIKRHNFLGIRVDDPGLIKEAAKLGVGKVRITVGNGDIDDGNAESQAVQKAIQEAKARDLEIVLVFQPDKLLEEKDLEKRFRFLFSGRLIGNYEKVIIELGNEPDNGEVEFWEKQDLKTFARFVKRSTDIIWTRLGQTNTKIMVGALTWPGRTDELLGNLRETGFDLAKADPKKVMFAVHTYNTISDLQDRMDYTKAAFAKYGVNIPIWITELGTHDEYKQGIVKIIDSAKSMGIAGVLIHELPDMESFGFWDVVKKRPNPYYWLLQYYTQYMV</sequence>
<keyword evidence="1 3" id="KW-0378">Hydrolase</keyword>
<dbReference type="InterPro" id="IPR019546">
    <property type="entry name" value="TAT_signal_bac_arc"/>
</dbReference>
<comment type="caution">
    <text evidence="6">The sequence shown here is derived from an EMBL/GenBank/DDBJ whole genome shotgun (WGS) entry which is preliminary data.</text>
</comment>
<dbReference type="GO" id="GO:0004553">
    <property type="term" value="F:hydrolase activity, hydrolyzing O-glycosyl compounds"/>
    <property type="evidence" value="ECO:0007669"/>
    <property type="project" value="InterPro"/>
</dbReference>
<dbReference type="InterPro" id="IPR017853">
    <property type="entry name" value="GH"/>
</dbReference>
<dbReference type="Proteomes" id="UP000177057">
    <property type="component" value="Unassembled WGS sequence"/>
</dbReference>
<evidence type="ECO:0000259" key="5">
    <source>
        <dbReference type="Pfam" id="PF00150"/>
    </source>
</evidence>
<proteinExistence type="inferred from homology"/>
<gene>
    <name evidence="6" type="ORF">A3H40_01630</name>
</gene>
<organism evidence="6 7">
    <name type="scientific">Candidatus Daviesbacteria bacterium RIFCSPLOWO2_02_FULL_38_15</name>
    <dbReference type="NCBI Taxonomy" id="1797794"/>
    <lineage>
        <taxon>Bacteria</taxon>
        <taxon>Candidatus Daviesiibacteriota</taxon>
    </lineage>
</organism>
<dbReference type="EMBL" id="MFDV01000015">
    <property type="protein sequence ID" value="OGE71692.1"/>
    <property type="molecule type" value="Genomic_DNA"/>
</dbReference>
<evidence type="ECO:0000256" key="4">
    <source>
        <dbReference type="SAM" id="MobiDB-lite"/>
    </source>
</evidence>
<name>A0A1F5N298_9BACT</name>
<evidence type="ECO:0000256" key="2">
    <source>
        <dbReference type="ARBA" id="ARBA00023295"/>
    </source>
</evidence>
<feature type="region of interest" description="Disordered" evidence="4">
    <location>
        <begin position="224"/>
        <end position="243"/>
    </location>
</feature>
<evidence type="ECO:0000313" key="6">
    <source>
        <dbReference type="EMBL" id="OGE71692.1"/>
    </source>
</evidence>
<feature type="compositionally biased region" description="Pro residues" evidence="4">
    <location>
        <begin position="9"/>
        <end position="20"/>
    </location>
</feature>
<dbReference type="AlphaFoldDB" id="A0A1F5N298"/>
<evidence type="ECO:0000256" key="3">
    <source>
        <dbReference type="RuleBase" id="RU361153"/>
    </source>
</evidence>
<keyword evidence="2 3" id="KW-0326">Glycosidase</keyword>
<evidence type="ECO:0000313" key="7">
    <source>
        <dbReference type="Proteomes" id="UP000177057"/>
    </source>
</evidence>
<dbReference type="GO" id="GO:0000272">
    <property type="term" value="P:polysaccharide catabolic process"/>
    <property type="evidence" value="ECO:0007669"/>
    <property type="project" value="InterPro"/>
</dbReference>
<dbReference type="InterPro" id="IPR001547">
    <property type="entry name" value="Glyco_hydro_5"/>
</dbReference>
<dbReference type="NCBIfam" id="TIGR01409">
    <property type="entry name" value="TAT_signal_seq"/>
    <property type="match status" value="1"/>
</dbReference>